<keyword evidence="3" id="KW-1185">Reference proteome</keyword>
<dbReference type="Gene3D" id="1.20.1290.10">
    <property type="entry name" value="AhpD-like"/>
    <property type="match status" value="1"/>
</dbReference>
<dbReference type="EMBL" id="JAMZDX010000006">
    <property type="protein sequence ID" value="MCP2312744.1"/>
    <property type="molecule type" value="Genomic_DNA"/>
</dbReference>
<dbReference type="RefSeq" id="WP_253802101.1">
    <property type="nucleotide sequence ID" value="NZ_BAAAUB010000105.1"/>
</dbReference>
<organism evidence="2 3">
    <name type="scientific">Kitasatospora paracochleata</name>
    <dbReference type="NCBI Taxonomy" id="58354"/>
    <lineage>
        <taxon>Bacteria</taxon>
        <taxon>Bacillati</taxon>
        <taxon>Actinomycetota</taxon>
        <taxon>Actinomycetes</taxon>
        <taxon>Kitasatosporales</taxon>
        <taxon>Streptomycetaceae</taxon>
        <taxon>Kitasatospora</taxon>
    </lineage>
</organism>
<feature type="domain" description="Carboxymuconolactone decarboxylase-like" evidence="1">
    <location>
        <begin position="44"/>
        <end position="122"/>
    </location>
</feature>
<evidence type="ECO:0000259" key="1">
    <source>
        <dbReference type="Pfam" id="PF02627"/>
    </source>
</evidence>
<dbReference type="PANTHER" id="PTHR34846:SF10">
    <property type="entry name" value="CYTOPLASMIC PROTEIN"/>
    <property type="match status" value="1"/>
</dbReference>
<dbReference type="InterPro" id="IPR029032">
    <property type="entry name" value="AhpD-like"/>
</dbReference>
<proteinExistence type="predicted"/>
<evidence type="ECO:0000313" key="3">
    <source>
        <dbReference type="Proteomes" id="UP001206483"/>
    </source>
</evidence>
<dbReference type="Pfam" id="PF02627">
    <property type="entry name" value="CMD"/>
    <property type="match status" value="1"/>
</dbReference>
<comment type="caution">
    <text evidence="2">The sequence shown here is derived from an EMBL/GenBank/DDBJ whole genome shotgun (WGS) entry which is preliminary data.</text>
</comment>
<dbReference type="PANTHER" id="PTHR34846">
    <property type="entry name" value="4-CARBOXYMUCONOLACTONE DECARBOXYLASE FAMILY PROTEIN (AFU_ORTHOLOGUE AFUA_6G11590)"/>
    <property type="match status" value="1"/>
</dbReference>
<name>A0ABT1J5N2_9ACTN</name>
<protein>
    <submittedName>
        <fullName evidence="2">Alkylhydroperoxidase family enzyme</fullName>
    </submittedName>
</protein>
<dbReference type="SUPFAM" id="SSF69118">
    <property type="entry name" value="AhpD-like"/>
    <property type="match status" value="1"/>
</dbReference>
<dbReference type="Proteomes" id="UP001206483">
    <property type="component" value="Unassembled WGS sequence"/>
</dbReference>
<gene>
    <name evidence="2" type="ORF">FHR36_005925</name>
</gene>
<reference evidence="2 3" key="1">
    <citation type="submission" date="2022-06" db="EMBL/GenBank/DDBJ databases">
        <title>Sequencing the genomes of 1000 actinobacteria strains.</title>
        <authorList>
            <person name="Klenk H.-P."/>
        </authorList>
    </citation>
    <scope>NUCLEOTIDE SEQUENCE [LARGE SCALE GENOMIC DNA]</scope>
    <source>
        <strain evidence="2 3">DSM 41656</strain>
    </source>
</reference>
<accession>A0ABT1J5N2</accession>
<dbReference type="InterPro" id="IPR003779">
    <property type="entry name" value="CMD-like"/>
</dbReference>
<sequence length="184" mass="20269">MPRISLTPPQTLLNRIGAWYSRRTYGKVLDPGLAVGHNSRVLIAYVKLERGAARWNRLDPALKHLAVMASAARINCSWCMDFGQWTAGPLGLPLDKVAQVPQWRDHPDAFTELERRVMAYAEAMSETEPAVDDESFAALVDRLGEPAVVELTAVVALENFRSRMNSAFGLTSQGFSDACAVPAR</sequence>
<evidence type="ECO:0000313" key="2">
    <source>
        <dbReference type="EMBL" id="MCP2312744.1"/>
    </source>
</evidence>